<accession>A0A0E4BM03</accession>
<proteinExistence type="predicted"/>
<reference evidence="2 3" key="1">
    <citation type="submission" date="2014-11" db="EMBL/GenBank/DDBJ databases">
        <title>Symbiosis island explosion on the genome of extra-slow-growing strains of soybean bradyrhizobia with massive insertion sequences.</title>
        <authorList>
            <person name="Iida T."/>
            <person name="Minamisawa K."/>
        </authorList>
    </citation>
    <scope>NUCLEOTIDE SEQUENCE [LARGE SCALE GENOMIC DNA]</scope>
    <source>
        <strain evidence="2 3">NK6</strain>
    </source>
</reference>
<feature type="region of interest" description="Disordered" evidence="1">
    <location>
        <begin position="12"/>
        <end position="44"/>
    </location>
</feature>
<organism evidence="2 3">
    <name type="scientific">Bradyrhizobium diazoefficiens</name>
    <dbReference type="NCBI Taxonomy" id="1355477"/>
    <lineage>
        <taxon>Bacteria</taxon>
        <taxon>Pseudomonadati</taxon>
        <taxon>Pseudomonadota</taxon>
        <taxon>Alphaproteobacteria</taxon>
        <taxon>Hyphomicrobiales</taxon>
        <taxon>Nitrobacteraceae</taxon>
        <taxon>Bradyrhizobium</taxon>
    </lineage>
</organism>
<feature type="region of interest" description="Disordered" evidence="1">
    <location>
        <begin position="369"/>
        <end position="435"/>
    </location>
</feature>
<evidence type="ECO:0000313" key="2">
    <source>
        <dbReference type="EMBL" id="BAR55571.1"/>
    </source>
</evidence>
<feature type="region of interest" description="Disordered" evidence="1">
    <location>
        <begin position="97"/>
        <end position="124"/>
    </location>
</feature>
<dbReference type="AlphaFoldDB" id="A0A0E4BM03"/>
<protein>
    <submittedName>
        <fullName evidence="2">Uncharacterized protein</fullName>
    </submittedName>
</protein>
<dbReference type="EMBL" id="AP014685">
    <property type="protein sequence ID" value="BAR55571.1"/>
    <property type="molecule type" value="Genomic_DNA"/>
</dbReference>
<name>A0A0E4BM03_9BRAD</name>
<evidence type="ECO:0000313" key="3">
    <source>
        <dbReference type="Proteomes" id="UP000063308"/>
    </source>
</evidence>
<evidence type="ECO:0000256" key="1">
    <source>
        <dbReference type="SAM" id="MobiDB-lite"/>
    </source>
</evidence>
<dbReference type="Proteomes" id="UP000063308">
    <property type="component" value="Chromosome"/>
</dbReference>
<gene>
    <name evidence="2" type="ORF">NK6_2390</name>
</gene>
<sequence length="435" mass="48378">MSAFEILAAPPGRSAQLPMPARCRPERPSTRRVPSLPKLLSYPCGSPTRGSGRLPLRLGRGLLGGHFLRRLLPGDRHQHFLLASRYFLRLLGRLGRTPSPRFQKPSPDAKTDGSPAIQREADARNDPIPGALFAGRIIDQHAMDQPAGEVAAVIPDLVALVAGNRKKPRRHSLVLNARRQSFFREENSGRIAPDVGSSLYREVGAAVGSSKALPVTVRPARFFGEDRIREVDRRAGLWNAVGRPPYGLRRNRSGRDSENGHRQSCRFHQTSSFADPHRDIGSEPAASLHTRKSREANYVPRGLILRHRCLSAEKQMRKHHADAFEAGDRWAAANIDRRREYPKARDLRAAAEQPRYMCPLRRKRSAVCRASPAARDRPAPQPVPPRVATNSETLTPPRARLQGDFRSHHKTTRTGFQSYSSAGYPGTATHFGRST</sequence>